<name>A0A0A9A5S2_ARUDO</name>
<protein>
    <submittedName>
        <fullName evidence="1">Uncharacterized protein</fullName>
    </submittedName>
</protein>
<reference evidence="1" key="2">
    <citation type="journal article" date="2015" name="Data Brief">
        <title>Shoot transcriptome of the giant reed, Arundo donax.</title>
        <authorList>
            <person name="Barrero R.A."/>
            <person name="Guerrero F.D."/>
            <person name="Moolhuijzen P."/>
            <person name="Goolsby J.A."/>
            <person name="Tidwell J."/>
            <person name="Bellgard S.E."/>
            <person name="Bellgard M.I."/>
        </authorList>
    </citation>
    <scope>NUCLEOTIDE SEQUENCE</scope>
    <source>
        <tissue evidence="1">Shoot tissue taken approximately 20 cm above the soil surface</tissue>
    </source>
</reference>
<evidence type="ECO:0000313" key="1">
    <source>
        <dbReference type="EMBL" id="JAD44350.1"/>
    </source>
</evidence>
<sequence length="24" mass="2964">MHIYNPFEVVLGLAEYLMYSFYYT</sequence>
<proteinExistence type="predicted"/>
<accession>A0A0A9A5S2</accession>
<reference evidence="1" key="1">
    <citation type="submission" date="2014-09" db="EMBL/GenBank/DDBJ databases">
        <authorList>
            <person name="Magalhaes I.L.F."/>
            <person name="Oliveira U."/>
            <person name="Santos F.R."/>
            <person name="Vidigal T.H.D.A."/>
            <person name="Brescovit A.D."/>
            <person name="Santos A.J."/>
        </authorList>
    </citation>
    <scope>NUCLEOTIDE SEQUENCE</scope>
    <source>
        <tissue evidence="1">Shoot tissue taken approximately 20 cm above the soil surface</tissue>
    </source>
</reference>
<dbReference type="AlphaFoldDB" id="A0A0A9A5S2"/>
<organism evidence="1">
    <name type="scientific">Arundo donax</name>
    <name type="common">Giant reed</name>
    <name type="synonym">Donax arundinaceus</name>
    <dbReference type="NCBI Taxonomy" id="35708"/>
    <lineage>
        <taxon>Eukaryota</taxon>
        <taxon>Viridiplantae</taxon>
        <taxon>Streptophyta</taxon>
        <taxon>Embryophyta</taxon>
        <taxon>Tracheophyta</taxon>
        <taxon>Spermatophyta</taxon>
        <taxon>Magnoliopsida</taxon>
        <taxon>Liliopsida</taxon>
        <taxon>Poales</taxon>
        <taxon>Poaceae</taxon>
        <taxon>PACMAD clade</taxon>
        <taxon>Arundinoideae</taxon>
        <taxon>Arundineae</taxon>
        <taxon>Arundo</taxon>
    </lineage>
</organism>
<dbReference type="EMBL" id="GBRH01253545">
    <property type="protein sequence ID" value="JAD44350.1"/>
    <property type="molecule type" value="Transcribed_RNA"/>
</dbReference>